<keyword evidence="4" id="KW-0808">Transferase</keyword>
<evidence type="ECO:0000256" key="3">
    <source>
        <dbReference type="ARBA" id="ARBA00022553"/>
    </source>
</evidence>
<name>A0ABV5JH08_9RHOB</name>
<keyword evidence="9" id="KW-1133">Transmembrane helix</keyword>
<evidence type="ECO:0000256" key="4">
    <source>
        <dbReference type="ARBA" id="ARBA00022679"/>
    </source>
</evidence>
<evidence type="ECO:0000313" key="12">
    <source>
        <dbReference type="Proteomes" id="UP001589683"/>
    </source>
</evidence>
<reference evidence="11 12" key="1">
    <citation type="submission" date="2024-09" db="EMBL/GenBank/DDBJ databases">
        <authorList>
            <person name="Sun Q."/>
            <person name="Mori K."/>
        </authorList>
    </citation>
    <scope>NUCLEOTIDE SEQUENCE [LARGE SCALE GENOMIC DNA]</scope>
    <source>
        <strain evidence="11 12">CECT 8726</strain>
    </source>
</reference>
<evidence type="ECO:0000256" key="1">
    <source>
        <dbReference type="ARBA" id="ARBA00000085"/>
    </source>
</evidence>
<dbReference type="Gene3D" id="3.30.565.10">
    <property type="entry name" value="Histidine kinase-like ATPase, C-terminal domain"/>
    <property type="match status" value="1"/>
</dbReference>
<dbReference type="EMBL" id="JBHMEA010000043">
    <property type="protein sequence ID" value="MFB9232753.1"/>
    <property type="molecule type" value="Genomic_DNA"/>
</dbReference>
<comment type="caution">
    <text evidence="11">The sequence shown here is derived from an EMBL/GenBank/DDBJ whole genome shotgun (WGS) entry which is preliminary data.</text>
</comment>
<dbReference type="Pfam" id="PF00512">
    <property type="entry name" value="HisKA"/>
    <property type="match status" value="1"/>
</dbReference>
<organism evidence="11 12">
    <name type="scientific">Pseudohalocynthiibacter aestuariivivens</name>
    <dbReference type="NCBI Taxonomy" id="1591409"/>
    <lineage>
        <taxon>Bacteria</taxon>
        <taxon>Pseudomonadati</taxon>
        <taxon>Pseudomonadota</taxon>
        <taxon>Alphaproteobacteria</taxon>
        <taxon>Rhodobacterales</taxon>
        <taxon>Paracoccaceae</taxon>
        <taxon>Pseudohalocynthiibacter</taxon>
    </lineage>
</organism>
<keyword evidence="9" id="KW-0472">Membrane</keyword>
<dbReference type="SMART" id="SM00387">
    <property type="entry name" value="HATPase_c"/>
    <property type="match status" value="1"/>
</dbReference>
<dbReference type="SUPFAM" id="SSF55874">
    <property type="entry name" value="ATPase domain of HSP90 chaperone/DNA topoisomerase II/histidine kinase"/>
    <property type="match status" value="1"/>
</dbReference>
<evidence type="ECO:0000256" key="2">
    <source>
        <dbReference type="ARBA" id="ARBA00012438"/>
    </source>
</evidence>
<keyword evidence="7" id="KW-0067">ATP-binding</keyword>
<evidence type="ECO:0000256" key="5">
    <source>
        <dbReference type="ARBA" id="ARBA00022741"/>
    </source>
</evidence>
<evidence type="ECO:0000259" key="10">
    <source>
        <dbReference type="PROSITE" id="PS50109"/>
    </source>
</evidence>
<dbReference type="GO" id="GO:0016301">
    <property type="term" value="F:kinase activity"/>
    <property type="evidence" value="ECO:0007669"/>
    <property type="project" value="UniProtKB-KW"/>
</dbReference>
<dbReference type="PROSITE" id="PS50109">
    <property type="entry name" value="HIS_KIN"/>
    <property type="match status" value="1"/>
</dbReference>
<evidence type="ECO:0000256" key="7">
    <source>
        <dbReference type="ARBA" id="ARBA00022840"/>
    </source>
</evidence>
<dbReference type="SMART" id="SM00388">
    <property type="entry name" value="HisKA"/>
    <property type="match status" value="1"/>
</dbReference>
<evidence type="ECO:0000313" key="11">
    <source>
        <dbReference type="EMBL" id="MFB9232753.1"/>
    </source>
</evidence>
<dbReference type="EC" id="2.7.13.3" evidence="2"/>
<dbReference type="InterPro" id="IPR003594">
    <property type="entry name" value="HATPase_dom"/>
</dbReference>
<keyword evidence="3" id="KW-0597">Phosphoprotein</keyword>
<keyword evidence="8" id="KW-0902">Two-component regulatory system</keyword>
<dbReference type="PANTHER" id="PTHR43065">
    <property type="entry name" value="SENSOR HISTIDINE KINASE"/>
    <property type="match status" value="1"/>
</dbReference>
<accession>A0ABV5JH08</accession>
<evidence type="ECO:0000256" key="6">
    <source>
        <dbReference type="ARBA" id="ARBA00022777"/>
    </source>
</evidence>
<dbReference type="PANTHER" id="PTHR43065:SF10">
    <property type="entry name" value="PEROXIDE STRESS-ACTIVATED HISTIDINE KINASE MAK3"/>
    <property type="match status" value="1"/>
</dbReference>
<dbReference type="Gene3D" id="1.10.287.130">
    <property type="match status" value="1"/>
</dbReference>
<dbReference type="InterPro" id="IPR004358">
    <property type="entry name" value="Sig_transdc_His_kin-like_C"/>
</dbReference>
<protein>
    <recommendedName>
        <fullName evidence="2">histidine kinase</fullName>
        <ecNumber evidence="2">2.7.13.3</ecNumber>
    </recommendedName>
</protein>
<dbReference type="InterPro" id="IPR005467">
    <property type="entry name" value="His_kinase_dom"/>
</dbReference>
<feature type="domain" description="Histidine kinase" evidence="10">
    <location>
        <begin position="276"/>
        <end position="486"/>
    </location>
</feature>
<sequence>MWLGLVILGVAALAFVQDRLHLSELERESAALHRAASQRAGQHDAHLTALSAIAVAGEGQRSDLFLGVAATISRFYPRIDEVHLVPVDPSRNSVSTVPLGPEGSELIRAAALGSTGAPVLLPHPTRDGFYLLVKRSPNNDTATNALALGIDAGQLLAGDGEFWSGENAGLRLVLPDGHILIGTGETGRAQYSRPLGSASQPLLLETTARFGILDLLPPLRVIGVTVAISLLYLIALTGLRQRRRTRAAEREAELRTMEAQLSHATRVNAMGEMASGMAHELTQPLTAILAQSQAGLRLLARGETDALGPVFQDTVAQGKRASAILERLRNWSRPQRASIKRFDLRDVLKNVQALLAPEVLRRDVELGFDIQPQAVMVQADQVEMEQVIYNVVRNSFDALDGVQGGQVDVAVILSAENVVLEMTDNGPGVDVNIRPQLFTPFLTTREDGTGLGLALSQRLVERAGGEISYVPTPSGATFRVVLPLAETQREATQ</sequence>
<evidence type="ECO:0000256" key="9">
    <source>
        <dbReference type="SAM" id="Phobius"/>
    </source>
</evidence>
<keyword evidence="5" id="KW-0547">Nucleotide-binding</keyword>
<keyword evidence="9" id="KW-0812">Transmembrane</keyword>
<keyword evidence="12" id="KW-1185">Reference proteome</keyword>
<dbReference type="CDD" id="cd00082">
    <property type="entry name" value="HisKA"/>
    <property type="match status" value="1"/>
</dbReference>
<proteinExistence type="predicted"/>
<feature type="transmembrane region" description="Helical" evidence="9">
    <location>
        <begin position="219"/>
        <end position="239"/>
    </location>
</feature>
<dbReference type="Proteomes" id="UP001589683">
    <property type="component" value="Unassembled WGS sequence"/>
</dbReference>
<dbReference type="InterPro" id="IPR003661">
    <property type="entry name" value="HisK_dim/P_dom"/>
</dbReference>
<dbReference type="InterPro" id="IPR036097">
    <property type="entry name" value="HisK_dim/P_sf"/>
</dbReference>
<evidence type="ECO:0000256" key="8">
    <source>
        <dbReference type="ARBA" id="ARBA00023012"/>
    </source>
</evidence>
<dbReference type="PRINTS" id="PR00344">
    <property type="entry name" value="BCTRLSENSOR"/>
</dbReference>
<dbReference type="Pfam" id="PF02518">
    <property type="entry name" value="HATPase_c"/>
    <property type="match status" value="1"/>
</dbReference>
<dbReference type="RefSeq" id="WP_246531806.1">
    <property type="nucleotide sequence ID" value="NZ_JAGFNU010000013.1"/>
</dbReference>
<gene>
    <name evidence="11" type="ORF">ACFFUT_13250</name>
</gene>
<dbReference type="SUPFAM" id="SSF47384">
    <property type="entry name" value="Homodimeric domain of signal transducing histidine kinase"/>
    <property type="match status" value="1"/>
</dbReference>
<comment type="catalytic activity">
    <reaction evidence="1">
        <text>ATP + protein L-histidine = ADP + protein N-phospho-L-histidine.</text>
        <dbReference type="EC" id="2.7.13.3"/>
    </reaction>
</comment>
<dbReference type="InterPro" id="IPR036890">
    <property type="entry name" value="HATPase_C_sf"/>
</dbReference>
<keyword evidence="6 11" id="KW-0418">Kinase</keyword>